<evidence type="ECO:0000256" key="12">
    <source>
        <dbReference type="ARBA" id="ARBA00048212"/>
    </source>
</evidence>
<comment type="catalytic activity">
    <reaction evidence="14 17">
        <text>L-leucine + 2-oxoglutarate = 4-methyl-2-oxopentanoate + L-glutamate</text>
        <dbReference type="Rhea" id="RHEA:18321"/>
        <dbReference type="ChEBI" id="CHEBI:16810"/>
        <dbReference type="ChEBI" id="CHEBI:17865"/>
        <dbReference type="ChEBI" id="CHEBI:29985"/>
        <dbReference type="ChEBI" id="CHEBI:57427"/>
        <dbReference type="EC" id="2.6.1.42"/>
    </reaction>
</comment>
<dbReference type="PANTHER" id="PTHR42743">
    <property type="entry name" value="AMINO-ACID AMINOTRANSFERASE"/>
    <property type="match status" value="1"/>
</dbReference>
<dbReference type="GO" id="GO:0008652">
    <property type="term" value="P:amino acid biosynthetic process"/>
    <property type="evidence" value="ECO:0007669"/>
    <property type="project" value="UniProtKB-KW"/>
</dbReference>
<dbReference type="Pfam" id="PF01063">
    <property type="entry name" value="Aminotran_4"/>
    <property type="match status" value="1"/>
</dbReference>
<name>A0AA52H9F1_9PROT</name>
<dbReference type="InterPro" id="IPR050571">
    <property type="entry name" value="Class-IV_PLP-Dep_Aminotrnsfr"/>
</dbReference>
<proteinExistence type="inferred from homology"/>
<evidence type="ECO:0000256" key="3">
    <source>
        <dbReference type="ARBA" id="ARBA00004824"/>
    </source>
</evidence>
<evidence type="ECO:0000256" key="5">
    <source>
        <dbReference type="ARBA" id="ARBA00005072"/>
    </source>
</evidence>
<dbReference type="FunFam" id="3.20.10.10:FF:000002">
    <property type="entry name" value="D-alanine aminotransferase"/>
    <property type="match status" value="1"/>
</dbReference>
<dbReference type="Proteomes" id="UP001268683">
    <property type="component" value="Chromosome"/>
</dbReference>
<evidence type="ECO:0000256" key="15">
    <source>
        <dbReference type="RuleBase" id="RU004106"/>
    </source>
</evidence>
<evidence type="ECO:0000256" key="13">
    <source>
        <dbReference type="ARBA" id="ARBA00048798"/>
    </source>
</evidence>
<keyword evidence="9 17" id="KW-0808">Transferase</keyword>
<dbReference type="EC" id="2.6.1.42" evidence="17"/>
<dbReference type="SUPFAM" id="SSF56752">
    <property type="entry name" value="D-aminoacid aminotransferase-like PLP-dependent enzymes"/>
    <property type="match status" value="1"/>
</dbReference>
<accession>A0AA52H9F1</accession>
<evidence type="ECO:0000256" key="17">
    <source>
        <dbReference type="RuleBase" id="RU364094"/>
    </source>
</evidence>
<dbReference type="InterPro" id="IPR005785">
    <property type="entry name" value="B_amino_transI"/>
</dbReference>
<evidence type="ECO:0000256" key="2">
    <source>
        <dbReference type="ARBA" id="ARBA00003109"/>
    </source>
</evidence>
<evidence type="ECO:0000256" key="1">
    <source>
        <dbReference type="ARBA" id="ARBA00001933"/>
    </source>
</evidence>
<evidence type="ECO:0000256" key="11">
    <source>
        <dbReference type="ARBA" id="ARBA00023304"/>
    </source>
</evidence>
<dbReference type="InterPro" id="IPR018300">
    <property type="entry name" value="Aminotrans_IV_CS"/>
</dbReference>
<gene>
    <name evidence="17" type="primary">ilvE</name>
    <name evidence="18" type="ORF">QGN29_00520</name>
</gene>
<dbReference type="RefSeq" id="WP_310798683.1">
    <property type="nucleotide sequence ID" value="NZ_CP123872.1"/>
</dbReference>
<dbReference type="InterPro" id="IPR043132">
    <property type="entry name" value="BCAT-like_C"/>
</dbReference>
<dbReference type="Gene3D" id="3.30.470.10">
    <property type="match status" value="1"/>
</dbReference>
<reference evidence="18" key="1">
    <citation type="submission" date="2023-04" db="EMBL/GenBank/DDBJ databases">
        <title>Complete genome sequence of Temperatibacter marinus.</title>
        <authorList>
            <person name="Rong J.-C."/>
            <person name="Yi M.-L."/>
            <person name="Zhao Q."/>
        </authorList>
    </citation>
    <scope>NUCLEOTIDE SEQUENCE</scope>
    <source>
        <strain evidence="18">NBRC 110045</strain>
    </source>
</reference>
<dbReference type="KEGG" id="tmk:QGN29_00520"/>
<keyword evidence="19" id="KW-1185">Reference proteome</keyword>
<dbReference type="InterPro" id="IPR043131">
    <property type="entry name" value="BCAT-like_N"/>
</dbReference>
<evidence type="ECO:0000256" key="4">
    <source>
        <dbReference type="ARBA" id="ARBA00004931"/>
    </source>
</evidence>
<dbReference type="NCBIfam" id="NF005146">
    <property type="entry name" value="PRK06606.1"/>
    <property type="match status" value="1"/>
</dbReference>
<evidence type="ECO:0000313" key="19">
    <source>
        <dbReference type="Proteomes" id="UP001268683"/>
    </source>
</evidence>
<organism evidence="18 19">
    <name type="scientific">Temperatibacter marinus</name>
    <dbReference type="NCBI Taxonomy" id="1456591"/>
    <lineage>
        <taxon>Bacteria</taxon>
        <taxon>Pseudomonadati</taxon>
        <taxon>Pseudomonadota</taxon>
        <taxon>Alphaproteobacteria</taxon>
        <taxon>Kordiimonadales</taxon>
        <taxon>Temperatibacteraceae</taxon>
        <taxon>Temperatibacter</taxon>
    </lineage>
</organism>
<evidence type="ECO:0000256" key="7">
    <source>
        <dbReference type="ARBA" id="ARBA00022576"/>
    </source>
</evidence>
<evidence type="ECO:0000256" key="16">
    <source>
        <dbReference type="RuleBase" id="RU004516"/>
    </source>
</evidence>
<dbReference type="Gene3D" id="3.20.10.10">
    <property type="entry name" value="D-amino Acid Aminotransferase, subunit A, domain 2"/>
    <property type="match status" value="1"/>
</dbReference>
<evidence type="ECO:0000256" key="6">
    <source>
        <dbReference type="ARBA" id="ARBA00009320"/>
    </source>
</evidence>
<evidence type="ECO:0000256" key="8">
    <source>
        <dbReference type="ARBA" id="ARBA00022605"/>
    </source>
</evidence>
<comment type="function">
    <text evidence="2 17">Acts on leucine, isoleucine and valine.</text>
</comment>
<comment type="pathway">
    <text evidence="5 17">Amino-acid biosynthesis; L-leucine biosynthesis; L-leucine from 3-methyl-2-oxobutanoate: step 4/4.</text>
</comment>
<comment type="similarity">
    <text evidence="6 15">Belongs to the class-IV pyridoxal-phosphate-dependent aminotransferase family.</text>
</comment>
<evidence type="ECO:0000256" key="10">
    <source>
        <dbReference type="ARBA" id="ARBA00022898"/>
    </source>
</evidence>
<dbReference type="InterPro" id="IPR001544">
    <property type="entry name" value="Aminotrans_IV"/>
</dbReference>
<comment type="catalytic activity">
    <reaction evidence="12 17">
        <text>L-valine + 2-oxoglutarate = 3-methyl-2-oxobutanoate + L-glutamate</text>
        <dbReference type="Rhea" id="RHEA:24813"/>
        <dbReference type="ChEBI" id="CHEBI:11851"/>
        <dbReference type="ChEBI" id="CHEBI:16810"/>
        <dbReference type="ChEBI" id="CHEBI:29985"/>
        <dbReference type="ChEBI" id="CHEBI:57762"/>
        <dbReference type="EC" id="2.6.1.42"/>
    </reaction>
</comment>
<dbReference type="GO" id="GO:0009082">
    <property type="term" value="P:branched-chain amino acid biosynthetic process"/>
    <property type="evidence" value="ECO:0007669"/>
    <property type="project" value="UniProtKB-KW"/>
</dbReference>
<dbReference type="PANTHER" id="PTHR42743:SF11">
    <property type="entry name" value="AMINODEOXYCHORISMATE LYASE"/>
    <property type="match status" value="1"/>
</dbReference>
<keyword evidence="10 16" id="KW-0663">Pyridoxal phosphate</keyword>
<dbReference type="EMBL" id="CP123872">
    <property type="protein sequence ID" value="WND02844.1"/>
    <property type="molecule type" value="Genomic_DNA"/>
</dbReference>
<comment type="pathway">
    <text evidence="3 17">Amino-acid biosynthesis; L-isoleucine biosynthesis; L-isoleucine from 2-oxobutanoate: step 4/4.</text>
</comment>
<comment type="pathway">
    <text evidence="4 17">Amino-acid biosynthesis; L-valine biosynthesis; L-valine from pyruvate: step 4/4.</text>
</comment>
<comment type="catalytic activity">
    <reaction evidence="13 17">
        <text>L-isoleucine + 2-oxoglutarate = (S)-3-methyl-2-oxopentanoate + L-glutamate</text>
        <dbReference type="Rhea" id="RHEA:24801"/>
        <dbReference type="ChEBI" id="CHEBI:16810"/>
        <dbReference type="ChEBI" id="CHEBI:29985"/>
        <dbReference type="ChEBI" id="CHEBI:35146"/>
        <dbReference type="ChEBI" id="CHEBI:58045"/>
        <dbReference type="EC" id="2.6.1.42"/>
    </reaction>
</comment>
<dbReference type="NCBIfam" id="NF005726">
    <property type="entry name" value="PRK07544.1"/>
    <property type="match status" value="1"/>
</dbReference>
<comment type="cofactor">
    <cofactor evidence="1 16">
        <name>pyridoxal 5'-phosphate</name>
        <dbReference type="ChEBI" id="CHEBI:597326"/>
    </cofactor>
</comment>
<evidence type="ECO:0000256" key="14">
    <source>
        <dbReference type="ARBA" id="ARBA00049229"/>
    </source>
</evidence>
<dbReference type="InterPro" id="IPR036038">
    <property type="entry name" value="Aminotransferase-like"/>
</dbReference>
<evidence type="ECO:0000313" key="18">
    <source>
        <dbReference type="EMBL" id="WND02844.1"/>
    </source>
</evidence>
<protein>
    <recommendedName>
        <fullName evidence="17">Branched-chain-amino-acid aminotransferase</fullName>
        <shortName evidence="17">BCAT</shortName>
        <ecNumber evidence="17">2.6.1.42</ecNumber>
    </recommendedName>
</protein>
<dbReference type="AlphaFoldDB" id="A0AA52H9F1"/>
<dbReference type="NCBIfam" id="TIGR01122">
    <property type="entry name" value="ilvE_I"/>
    <property type="match status" value="1"/>
</dbReference>
<dbReference type="GO" id="GO:0004084">
    <property type="term" value="F:branched-chain-amino-acid transaminase activity"/>
    <property type="evidence" value="ECO:0007669"/>
    <property type="project" value="UniProtKB-EC"/>
</dbReference>
<dbReference type="PROSITE" id="PS00770">
    <property type="entry name" value="AA_TRANSFER_CLASS_4"/>
    <property type="match status" value="1"/>
</dbReference>
<keyword evidence="7 17" id="KW-0032">Aminotransferase</keyword>
<sequence length="290" mass="32526">MSASFDDRDGWIWMDGEMVQWREANVHILTHALHYATSVFEGQRAYSGQIFELEAHTNRLFKSADIIGMDIPYSREVINQACKDNLIKNGLVDAYQRPVVWRGSEQMGINTKLTKVHVAIASWEWPSYFAPEAKLKGLRLCMSNYRRPNPETAPILAKSAANYPISCLSKEAAELKGYDDALLLDWEGYVGEATGANIFFIKGSEIHTPSLKCVLDGITRRTVMGLAQKRGLTVVERNIKPEEMADFEQAFLTGTAAEVTPLSHVAGYDFVVGQEVQNLMNDYEALVRDV</sequence>
<keyword evidence="8 17" id="KW-0028">Amino-acid biosynthesis</keyword>
<evidence type="ECO:0000256" key="9">
    <source>
        <dbReference type="ARBA" id="ARBA00022679"/>
    </source>
</evidence>
<keyword evidence="11 17" id="KW-0100">Branched-chain amino acid biosynthesis</keyword>